<dbReference type="Proteomes" id="UP000628775">
    <property type="component" value="Unassembled WGS sequence"/>
</dbReference>
<reference evidence="4" key="1">
    <citation type="journal article" date="2014" name="Int. J. Syst. Evol. Microbiol.">
        <title>Complete genome sequence of Corynebacterium casei LMG S-19264T (=DSM 44701T), isolated from a smear-ripened cheese.</title>
        <authorList>
            <consortium name="US DOE Joint Genome Institute (JGI-PGF)"/>
            <person name="Walter F."/>
            <person name="Albersmeier A."/>
            <person name="Kalinowski J."/>
            <person name="Ruckert C."/>
        </authorList>
    </citation>
    <scope>NUCLEOTIDE SEQUENCE</scope>
    <source>
        <strain evidence="4">CGMCC 1.15371</strain>
    </source>
</reference>
<dbReference type="Pfam" id="PF00266">
    <property type="entry name" value="Aminotran_5"/>
    <property type="match status" value="1"/>
</dbReference>
<evidence type="ECO:0000313" key="5">
    <source>
        <dbReference type="Proteomes" id="UP000628775"/>
    </source>
</evidence>
<dbReference type="GO" id="GO:0003824">
    <property type="term" value="F:catalytic activity"/>
    <property type="evidence" value="ECO:0007669"/>
    <property type="project" value="UniProtKB-ARBA"/>
</dbReference>
<dbReference type="InterPro" id="IPR015422">
    <property type="entry name" value="PyrdxlP-dep_Trfase_small"/>
</dbReference>
<dbReference type="NCBIfam" id="NF002806">
    <property type="entry name" value="PRK02948.1"/>
    <property type="match status" value="1"/>
</dbReference>
<dbReference type="InterPro" id="IPR016454">
    <property type="entry name" value="Cysteine_dSase"/>
</dbReference>
<name>A0A8J2YF50_9BACL</name>
<feature type="domain" description="Aminotransferase class V" evidence="3">
    <location>
        <begin position="2"/>
        <end position="362"/>
    </location>
</feature>
<evidence type="ECO:0000313" key="4">
    <source>
        <dbReference type="EMBL" id="GGE30622.1"/>
    </source>
</evidence>
<dbReference type="Gene3D" id="3.90.1150.10">
    <property type="entry name" value="Aspartate Aminotransferase, domain 1"/>
    <property type="match status" value="1"/>
</dbReference>
<keyword evidence="2" id="KW-0663">Pyridoxal phosphate</keyword>
<dbReference type="EMBL" id="BMIR01000002">
    <property type="protein sequence ID" value="GGE30622.1"/>
    <property type="molecule type" value="Genomic_DNA"/>
</dbReference>
<dbReference type="InterPro" id="IPR015421">
    <property type="entry name" value="PyrdxlP-dep_Trfase_major"/>
</dbReference>
<dbReference type="PIRSF" id="PIRSF005572">
    <property type="entry name" value="NifS"/>
    <property type="match status" value="1"/>
</dbReference>
<evidence type="ECO:0000259" key="3">
    <source>
        <dbReference type="Pfam" id="PF00266"/>
    </source>
</evidence>
<gene>
    <name evidence="4" type="ORF">GCM10011391_06610</name>
</gene>
<evidence type="ECO:0000256" key="1">
    <source>
        <dbReference type="ARBA" id="ARBA00001933"/>
    </source>
</evidence>
<organism evidence="4 5">
    <name type="scientific">Pullulanibacillus camelliae</name>
    <dbReference type="NCBI Taxonomy" id="1707096"/>
    <lineage>
        <taxon>Bacteria</taxon>
        <taxon>Bacillati</taxon>
        <taxon>Bacillota</taxon>
        <taxon>Bacilli</taxon>
        <taxon>Bacillales</taxon>
        <taxon>Sporolactobacillaceae</taxon>
        <taxon>Pullulanibacillus</taxon>
    </lineage>
</organism>
<comment type="cofactor">
    <cofactor evidence="1">
        <name>pyridoxal 5'-phosphate</name>
        <dbReference type="ChEBI" id="CHEBI:597326"/>
    </cofactor>
</comment>
<dbReference type="InterPro" id="IPR000192">
    <property type="entry name" value="Aminotrans_V_dom"/>
</dbReference>
<keyword evidence="5" id="KW-1185">Reference proteome</keyword>
<dbReference type="AlphaFoldDB" id="A0A8J2YF50"/>
<reference evidence="4" key="2">
    <citation type="submission" date="2020-09" db="EMBL/GenBank/DDBJ databases">
        <authorList>
            <person name="Sun Q."/>
            <person name="Zhou Y."/>
        </authorList>
    </citation>
    <scope>NUCLEOTIDE SEQUENCE</scope>
    <source>
        <strain evidence="4">CGMCC 1.15371</strain>
    </source>
</reference>
<dbReference type="SUPFAM" id="SSF53383">
    <property type="entry name" value="PLP-dependent transferases"/>
    <property type="match status" value="1"/>
</dbReference>
<dbReference type="PANTHER" id="PTHR11601:SF36">
    <property type="entry name" value="CYSTEINE DESULFURASE NIFS-RELATED"/>
    <property type="match status" value="1"/>
</dbReference>
<accession>A0A8J2YF50</accession>
<dbReference type="Gene3D" id="3.40.640.10">
    <property type="entry name" value="Type I PLP-dependent aspartate aminotransferase-like (Major domain)"/>
    <property type="match status" value="1"/>
</dbReference>
<comment type="caution">
    <text evidence="4">The sequence shown here is derived from an EMBL/GenBank/DDBJ whole genome shotgun (WGS) entry which is preliminary data.</text>
</comment>
<dbReference type="PANTHER" id="PTHR11601">
    <property type="entry name" value="CYSTEINE DESULFURYLASE FAMILY MEMBER"/>
    <property type="match status" value="1"/>
</dbReference>
<protein>
    <submittedName>
        <fullName evidence="4">Cysteine desulfurase</fullName>
    </submittedName>
</protein>
<proteinExistence type="predicted"/>
<dbReference type="InterPro" id="IPR015424">
    <property type="entry name" value="PyrdxlP-dep_Trfase"/>
</dbReference>
<evidence type="ECO:0000256" key="2">
    <source>
        <dbReference type="ARBA" id="ARBA00022898"/>
    </source>
</evidence>
<sequence length="373" mass="40824">MIYMDYAASTPMSKQSLGVYQQVATTLFANAMSLHDEGSAARDLVMHCRQQLAMAVNGEMEGMIFTSGGSESNWIALYGLAMGHRQRGRHILTIKGEHPSITRTLATLKPLGFDIEEVPVNANGIVELETLERYLKKETILVALAHVNGEIGTIQPIDAIGRLLHARGVLFHVDAVQSFGKLAIDVRGCHISSLSVSSHKIFGPKGVGACYIHPLLYVEPLLPNISHENGLRQGTVNVPGIAAFMAASEDALNKREEHWQQVTRIKESMISRLEALHLPLIIEGSIGETSPYFLAFRMKGREGQWVMLEANRHGLALSSGSACSLTDHEPSPTLLALGRTETEAHELVRLSFSWKTTEAEVHKAATILAHITQ</sequence>